<dbReference type="Proteomes" id="UP001165960">
    <property type="component" value="Unassembled WGS sequence"/>
</dbReference>
<gene>
    <name evidence="1" type="ORF">DSO57_1032827</name>
</gene>
<accession>A0ACC2UAE5</accession>
<dbReference type="EMBL" id="QTSX02000960">
    <property type="protein sequence ID" value="KAJ9083626.1"/>
    <property type="molecule type" value="Genomic_DNA"/>
</dbReference>
<reference evidence="1" key="1">
    <citation type="submission" date="2022-04" db="EMBL/GenBank/DDBJ databases">
        <title>Genome of the entomopathogenic fungus Entomophthora muscae.</title>
        <authorList>
            <person name="Elya C."/>
            <person name="Lovett B.R."/>
            <person name="Lee E."/>
            <person name="Macias A.M."/>
            <person name="Hajek A.E."/>
            <person name="De Bivort B.L."/>
            <person name="Kasson M.T."/>
            <person name="De Fine Licht H.H."/>
            <person name="Stajich J.E."/>
        </authorList>
    </citation>
    <scope>NUCLEOTIDE SEQUENCE</scope>
    <source>
        <strain evidence="1">Berkeley</strain>
    </source>
</reference>
<proteinExistence type="predicted"/>
<organism evidence="1 2">
    <name type="scientific">Entomophthora muscae</name>
    <dbReference type="NCBI Taxonomy" id="34485"/>
    <lineage>
        <taxon>Eukaryota</taxon>
        <taxon>Fungi</taxon>
        <taxon>Fungi incertae sedis</taxon>
        <taxon>Zoopagomycota</taxon>
        <taxon>Entomophthoromycotina</taxon>
        <taxon>Entomophthoromycetes</taxon>
        <taxon>Entomophthorales</taxon>
        <taxon>Entomophthoraceae</taxon>
        <taxon>Entomophthora</taxon>
    </lineage>
</organism>
<evidence type="ECO:0000313" key="2">
    <source>
        <dbReference type="Proteomes" id="UP001165960"/>
    </source>
</evidence>
<protein>
    <submittedName>
        <fullName evidence="1">Uncharacterized protein</fullName>
    </submittedName>
</protein>
<comment type="caution">
    <text evidence="1">The sequence shown here is derived from an EMBL/GenBank/DDBJ whole genome shotgun (WGS) entry which is preliminary data.</text>
</comment>
<name>A0ACC2UAE5_9FUNG</name>
<evidence type="ECO:0000313" key="1">
    <source>
        <dbReference type="EMBL" id="KAJ9083626.1"/>
    </source>
</evidence>
<keyword evidence="2" id="KW-1185">Reference proteome</keyword>
<sequence>MSLSILFLVKLLAKSFSPLILNKFPSQIHDMLFSDWLRQAKPSKSPPINVSPWDLSTNPFRSEDCWDWSDPNPPRRNLTEVFY</sequence>